<dbReference type="PANTHER" id="PTHR10492">
    <property type="match status" value="1"/>
</dbReference>
<accession>A0A8H7R0W5</accession>
<proteinExistence type="predicted"/>
<feature type="non-terminal residue" evidence="3">
    <location>
        <position position="1"/>
    </location>
</feature>
<name>A0A8H7R0W5_9FUNG</name>
<feature type="compositionally biased region" description="Polar residues" evidence="1">
    <location>
        <begin position="10"/>
        <end position="22"/>
    </location>
</feature>
<dbReference type="Proteomes" id="UP000650833">
    <property type="component" value="Unassembled WGS sequence"/>
</dbReference>
<evidence type="ECO:0000313" key="3">
    <source>
        <dbReference type="EMBL" id="KAG2201298.1"/>
    </source>
</evidence>
<protein>
    <recommendedName>
        <fullName evidence="2">DNA helicase Pif1-like 2B domain-containing protein</fullName>
    </recommendedName>
</protein>
<evidence type="ECO:0000259" key="2">
    <source>
        <dbReference type="Pfam" id="PF21530"/>
    </source>
</evidence>
<dbReference type="EMBL" id="JAEPRC010000289">
    <property type="protein sequence ID" value="KAG2201298.1"/>
    <property type="molecule type" value="Genomic_DNA"/>
</dbReference>
<feature type="region of interest" description="Disordered" evidence="1">
    <location>
        <begin position="1"/>
        <end position="23"/>
    </location>
</feature>
<keyword evidence="4" id="KW-1185">Reference proteome</keyword>
<evidence type="ECO:0000256" key="1">
    <source>
        <dbReference type="SAM" id="MobiDB-lite"/>
    </source>
</evidence>
<dbReference type="PANTHER" id="PTHR10492:SF57">
    <property type="entry name" value="ATP-DEPENDENT DNA HELICASE"/>
    <property type="match status" value="1"/>
</dbReference>
<dbReference type="OrthoDB" id="2284113at2759"/>
<dbReference type="AlphaFoldDB" id="A0A8H7R0W5"/>
<organism evidence="3 4">
    <name type="scientific">Mucor plumbeus</name>
    <dbReference type="NCBI Taxonomy" id="97098"/>
    <lineage>
        <taxon>Eukaryota</taxon>
        <taxon>Fungi</taxon>
        <taxon>Fungi incertae sedis</taxon>
        <taxon>Mucoromycota</taxon>
        <taxon>Mucoromycotina</taxon>
        <taxon>Mucoromycetes</taxon>
        <taxon>Mucorales</taxon>
        <taxon>Mucorineae</taxon>
        <taxon>Mucoraceae</taxon>
        <taxon>Mucor</taxon>
    </lineage>
</organism>
<reference evidence="3" key="1">
    <citation type="submission" date="2020-12" db="EMBL/GenBank/DDBJ databases">
        <title>Metabolic potential, ecology and presence of endohyphal bacteria is reflected in genomic diversity of Mucoromycotina.</title>
        <authorList>
            <person name="Muszewska A."/>
            <person name="Okrasinska A."/>
            <person name="Steczkiewicz K."/>
            <person name="Drgas O."/>
            <person name="Orlowska M."/>
            <person name="Perlinska-Lenart U."/>
            <person name="Aleksandrzak-Piekarczyk T."/>
            <person name="Szatraj K."/>
            <person name="Zielenkiewicz U."/>
            <person name="Pilsyk S."/>
            <person name="Malc E."/>
            <person name="Mieczkowski P."/>
            <person name="Kruszewska J.S."/>
            <person name="Biernat P."/>
            <person name="Pawlowska J."/>
        </authorList>
    </citation>
    <scope>NUCLEOTIDE SEQUENCE</scope>
    <source>
        <strain evidence="3">CBS 226.32</strain>
    </source>
</reference>
<sequence length="75" mass="8202">TVPQVKQHLSYMSSDETSNDKNQLGMPVELLNSIENGSLFPHIIDLKTGSPIMVIRNVHHAAGVCEGTRLIANSF</sequence>
<feature type="domain" description="DNA helicase Pif1-like 2B" evidence="2">
    <location>
        <begin position="29"/>
        <end position="73"/>
    </location>
</feature>
<evidence type="ECO:0000313" key="4">
    <source>
        <dbReference type="Proteomes" id="UP000650833"/>
    </source>
</evidence>
<dbReference type="Pfam" id="PF21530">
    <property type="entry name" value="Pif1_2B_dom"/>
    <property type="match status" value="1"/>
</dbReference>
<dbReference type="InterPro" id="IPR049163">
    <property type="entry name" value="Pif1-like_2B_dom"/>
</dbReference>
<comment type="caution">
    <text evidence="3">The sequence shown here is derived from an EMBL/GenBank/DDBJ whole genome shotgun (WGS) entry which is preliminary data.</text>
</comment>
<gene>
    <name evidence="3" type="ORF">INT46_003875</name>
</gene>